<reference evidence="17" key="1">
    <citation type="submission" date="2025-08" db="UniProtKB">
        <authorList>
            <consortium name="Ensembl"/>
        </authorList>
    </citation>
    <scope>IDENTIFICATION</scope>
</reference>
<evidence type="ECO:0000256" key="12">
    <source>
        <dbReference type="ARBA" id="ARBA00023329"/>
    </source>
</evidence>
<comment type="subcellular location">
    <subcellularLocation>
        <location evidence="3">Cell membrane</location>
        <topology evidence="3">Multi-pass membrane protein</topology>
    </subcellularLocation>
    <subcellularLocation>
        <location evidence="2">Cytoplasmic vesicle</location>
        <location evidence="2">Autophagosome membrane</location>
        <topology evidence="2">Multi-pass membrane protein</topology>
    </subcellularLocation>
    <subcellularLocation>
        <location evidence="1">Endosome membrane</location>
        <topology evidence="1">Multi-pass membrane protein</topology>
    </subcellularLocation>
</comment>
<evidence type="ECO:0000256" key="9">
    <source>
        <dbReference type="ARBA" id="ARBA00023006"/>
    </source>
</evidence>
<name>A0A8C5BPV3_GADMO</name>
<dbReference type="OMA" id="WVCVIRY"/>
<accession>A0A8C5BPV3</accession>
<proteinExistence type="inferred from homology"/>
<keyword evidence="9" id="KW-0072">Autophagy</keyword>
<feature type="domain" description="CWH43-like N-terminal" evidence="16">
    <location>
        <begin position="32"/>
        <end position="191"/>
    </location>
</feature>
<feature type="transmembrane region" description="Helical" evidence="14">
    <location>
        <begin position="140"/>
        <end position="160"/>
    </location>
</feature>
<evidence type="ECO:0000256" key="5">
    <source>
        <dbReference type="ARBA" id="ARBA00022475"/>
    </source>
</evidence>
<evidence type="ECO:0000256" key="15">
    <source>
        <dbReference type="SAM" id="SignalP"/>
    </source>
</evidence>
<keyword evidence="15" id="KW-0732">Signal</keyword>
<comment type="function">
    <text evidence="13">Modulator of macroautophagy that causes accumulation of autophagosomes under basal conditions and enhances autophagic flux. Represses cell death and promotes long-term clonogenic survival of cells grown in the absence of glucose in a macroautophagy-independent manner. May have some role in extracellular matrix engulfment or growth factor receptor recycling, both of which can modulate cell survival.</text>
</comment>
<reference evidence="17" key="2">
    <citation type="submission" date="2025-09" db="UniProtKB">
        <authorList>
            <consortium name="Ensembl"/>
        </authorList>
    </citation>
    <scope>IDENTIFICATION</scope>
</reference>
<feature type="transmembrane region" description="Helical" evidence="14">
    <location>
        <begin position="166"/>
        <end position="187"/>
    </location>
</feature>
<keyword evidence="18" id="KW-1185">Reference proteome</keyword>
<sequence length="201" mass="22140">MLLWLLLPICFTAIGLVGIAAPNIRNKSNNYCGSYQPESCIFSQICNICSLLGMLIVVIRYQQIQDLDCHPKTNMACLALGLTSSSGISLMGNFQHSALMVLHFFGMFLAFIPGLVYFALQLWQMYHSAPCHHKHWLGPLRVACCSACTVLLFTAMVLFGVDHIPGAVACEGLVVTLFFCQFGLLAVDFKQIDSLKLSLSK</sequence>
<keyword evidence="12" id="KW-0968">Cytoplasmic vesicle</keyword>
<evidence type="ECO:0000256" key="14">
    <source>
        <dbReference type="SAM" id="Phobius"/>
    </source>
</evidence>
<comment type="similarity">
    <text evidence="4">Belongs to the DRAM/TMEM150 family.</text>
</comment>
<dbReference type="Proteomes" id="UP000694546">
    <property type="component" value="Chromosome 2"/>
</dbReference>
<dbReference type="Ensembl" id="ENSGMOT00000047387.1">
    <property type="protein sequence ID" value="ENSGMOP00000050915.1"/>
    <property type="gene ID" value="ENSGMOG00000034643.1"/>
</dbReference>
<dbReference type="GeneTree" id="ENSGT01030000234578"/>
<evidence type="ECO:0000313" key="18">
    <source>
        <dbReference type="Proteomes" id="UP000694546"/>
    </source>
</evidence>
<dbReference type="InterPro" id="IPR019402">
    <property type="entry name" value="CWH43_N"/>
</dbReference>
<evidence type="ECO:0000256" key="2">
    <source>
        <dbReference type="ARBA" id="ARBA00004542"/>
    </source>
</evidence>
<evidence type="ECO:0000256" key="10">
    <source>
        <dbReference type="ARBA" id="ARBA00023136"/>
    </source>
</evidence>
<dbReference type="InterPro" id="IPR050911">
    <property type="entry name" value="DRAM/TMEM150_Autophagy_Mod"/>
</dbReference>
<protein>
    <submittedName>
        <fullName evidence="17">Transmembrane protein 150B</fullName>
    </submittedName>
</protein>
<evidence type="ECO:0000256" key="4">
    <source>
        <dbReference type="ARBA" id="ARBA00006565"/>
    </source>
</evidence>
<keyword evidence="10 14" id="KW-0472">Membrane</keyword>
<evidence type="ECO:0000256" key="7">
    <source>
        <dbReference type="ARBA" id="ARBA00022753"/>
    </source>
</evidence>
<dbReference type="AlphaFoldDB" id="A0A8C5BPV3"/>
<dbReference type="GO" id="GO:0006914">
    <property type="term" value="P:autophagy"/>
    <property type="evidence" value="ECO:0007669"/>
    <property type="project" value="UniProtKB-KW"/>
</dbReference>
<organism evidence="17 18">
    <name type="scientific">Gadus morhua</name>
    <name type="common">Atlantic cod</name>
    <dbReference type="NCBI Taxonomy" id="8049"/>
    <lineage>
        <taxon>Eukaryota</taxon>
        <taxon>Metazoa</taxon>
        <taxon>Chordata</taxon>
        <taxon>Craniata</taxon>
        <taxon>Vertebrata</taxon>
        <taxon>Euteleostomi</taxon>
        <taxon>Actinopterygii</taxon>
        <taxon>Neopterygii</taxon>
        <taxon>Teleostei</taxon>
        <taxon>Neoteleostei</taxon>
        <taxon>Acanthomorphata</taxon>
        <taxon>Zeiogadaria</taxon>
        <taxon>Gadariae</taxon>
        <taxon>Gadiformes</taxon>
        <taxon>Gadoidei</taxon>
        <taxon>Gadidae</taxon>
        <taxon>Gadus</taxon>
    </lineage>
</organism>
<evidence type="ECO:0000259" key="16">
    <source>
        <dbReference type="Pfam" id="PF10277"/>
    </source>
</evidence>
<evidence type="ECO:0000256" key="8">
    <source>
        <dbReference type="ARBA" id="ARBA00022989"/>
    </source>
</evidence>
<evidence type="ECO:0000256" key="13">
    <source>
        <dbReference type="ARBA" id="ARBA00045144"/>
    </source>
</evidence>
<keyword evidence="11" id="KW-0325">Glycoprotein</keyword>
<dbReference type="PANTHER" id="PTHR21324:SF3">
    <property type="entry name" value="MODULATOR OF MACROAUTOPHAGY TMEM150B"/>
    <property type="match status" value="1"/>
</dbReference>
<keyword evidence="8 14" id="KW-1133">Transmembrane helix</keyword>
<evidence type="ECO:0000313" key="17">
    <source>
        <dbReference type="Ensembl" id="ENSGMOP00000050915.1"/>
    </source>
</evidence>
<dbReference type="PANTHER" id="PTHR21324">
    <property type="entry name" value="FASTING-INDUCIBLE INTEGRAL MEMBRANE PROTEIN TM6P1-RELATED"/>
    <property type="match status" value="1"/>
</dbReference>
<dbReference type="GO" id="GO:0005886">
    <property type="term" value="C:plasma membrane"/>
    <property type="evidence" value="ECO:0007669"/>
    <property type="project" value="UniProtKB-SubCell"/>
</dbReference>
<keyword evidence="7" id="KW-0967">Endosome</keyword>
<feature type="chain" id="PRO_5034216053" evidence="15">
    <location>
        <begin position="21"/>
        <end position="201"/>
    </location>
</feature>
<keyword evidence="6 14" id="KW-0812">Transmembrane</keyword>
<evidence type="ECO:0000256" key="1">
    <source>
        <dbReference type="ARBA" id="ARBA00004337"/>
    </source>
</evidence>
<dbReference type="GO" id="GO:0010008">
    <property type="term" value="C:endosome membrane"/>
    <property type="evidence" value="ECO:0007669"/>
    <property type="project" value="UniProtKB-SubCell"/>
</dbReference>
<evidence type="ECO:0000256" key="11">
    <source>
        <dbReference type="ARBA" id="ARBA00023180"/>
    </source>
</evidence>
<keyword evidence="5" id="KW-1003">Cell membrane</keyword>
<feature type="transmembrane region" description="Helical" evidence="14">
    <location>
        <begin position="41"/>
        <end position="61"/>
    </location>
</feature>
<feature type="transmembrane region" description="Helical" evidence="14">
    <location>
        <begin position="98"/>
        <end position="120"/>
    </location>
</feature>
<evidence type="ECO:0000256" key="6">
    <source>
        <dbReference type="ARBA" id="ARBA00022692"/>
    </source>
</evidence>
<dbReference type="Pfam" id="PF10277">
    <property type="entry name" value="Frag1"/>
    <property type="match status" value="1"/>
</dbReference>
<dbReference type="GO" id="GO:0000421">
    <property type="term" value="C:autophagosome membrane"/>
    <property type="evidence" value="ECO:0007669"/>
    <property type="project" value="UniProtKB-SubCell"/>
</dbReference>
<evidence type="ECO:0000256" key="3">
    <source>
        <dbReference type="ARBA" id="ARBA00004651"/>
    </source>
</evidence>
<feature type="signal peptide" evidence="15">
    <location>
        <begin position="1"/>
        <end position="20"/>
    </location>
</feature>